<proteinExistence type="predicted"/>
<gene>
    <name evidence="1" type="ORF">MA16_Dca025939</name>
</gene>
<evidence type="ECO:0000313" key="2">
    <source>
        <dbReference type="Proteomes" id="UP000233837"/>
    </source>
</evidence>
<name>A0A2I0WXT0_9ASPA</name>
<evidence type="ECO:0000313" key="1">
    <source>
        <dbReference type="EMBL" id="PKU80460.1"/>
    </source>
</evidence>
<reference evidence="1 2" key="1">
    <citation type="journal article" date="2016" name="Sci. Rep.">
        <title>The Dendrobium catenatum Lindl. genome sequence provides insights into polysaccharide synthase, floral development and adaptive evolution.</title>
        <authorList>
            <person name="Zhang G.Q."/>
            <person name="Xu Q."/>
            <person name="Bian C."/>
            <person name="Tsai W.C."/>
            <person name="Yeh C.M."/>
            <person name="Liu K.W."/>
            <person name="Yoshida K."/>
            <person name="Zhang L.S."/>
            <person name="Chang S.B."/>
            <person name="Chen F."/>
            <person name="Shi Y."/>
            <person name="Su Y.Y."/>
            <person name="Zhang Y.Q."/>
            <person name="Chen L.J."/>
            <person name="Yin Y."/>
            <person name="Lin M."/>
            <person name="Huang H."/>
            <person name="Deng H."/>
            <person name="Wang Z.W."/>
            <person name="Zhu S.L."/>
            <person name="Zhao X."/>
            <person name="Deng C."/>
            <person name="Niu S.C."/>
            <person name="Huang J."/>
            <person name="Wang M."/>
            <person name="Liu G.H."/>
            <person name="Yang H.J."/>
            <person name="Xiao X.J."/>
            <person name="Hsiao Y.Y."/>
            <person name="Wu W.L."/>
            <person name="Chen Y.Y."/>
            <person name="Mitsuda N."/>
            <person name="Ohme-Takagi M."/>
            <person name="Luo Y.B."/>
            <person name="Van de Peer Y."/>
            <person name="Liu Z.J."/>
        </authorList>
    </citation>
    <scope>NUCLEOTIDE SEQUENCE [LARGE SCALE GENOMIC DNA]</scope>
    <source>
        <tissue evidence="1">The whole plant</tissue>
    </source>
</reference>
<accession>A0A2I0WXT0</accession>
<protein>
    <submittedName>
        <fullName evidence="1">Uncharacterized protein</fullName>
    </submittedName>
</protein>
<sequence length="122" mass="13477">MVGGKCSRQVSRSSSRATLDPRFMEADDQIAYHRYKLVSITMSWSINPNHLSYPVTYAYKAINLAPKKVEKPLQYSLSPTQRGGVPSAILTLLVTAENLQVFLPPGEGRVPSRSTDVDESPP</sequence>
<reference evidence="1 2" key="2">
    <citation type="journal article" date="2017" name="Nature">
        <title>The Apostasia genome and the evolution of orchids.</title>
        <authorList>
            <person name="Zhang G.Q."/>
            <person name="Liu K.W."/>
            <person name="Li Z."/>
            <person name="Lohaus R."/>
            <person name="Hsiao Y.Y."/>
            <person name="Niu S.C."/>
            <person name="Wang J.Y."/>
            <person name="Lin Y.C."/>
            <person name="Xu Q."/>
            <person name="Chen L.J."/>
            <person name="Yoshida K."/>
            <person name="Fujiwara S."/>
            <person name="Wang Z.W."/>
            <person name="Zhang Y.Q."/>
            <person name="Mitsuda N."/>
            <person name="Wang M."/>
            <person name="Liu G.H."/>
            <person name="Pecoraro L."/>
            <person name="Huang H.X."/>
            <person name="Xiao X.J."/>
            <person name="Lin M."/>
            <person name="Wu X.Y."/>
            <person name="Wu W.L."/>
            <person name="Chen Y.Y."/>
            <person name="Chang S.B."/>
            <person name="Sakamoto S."/>
            <person name="Ohme-Takagi M."/>
            <person name="Yagi M."/>
            <person name="Zeng S.J."/>
            <person name="Shen C.Y."/>
            <person name="Yeh C.M."/>
            <person name="Luo Y.B."/>
            <person name="Tsai W.C."/>
            <person name="Van de Peer Y."/>
            <person name="Liu Z.J."/>
        </authorList>
    </citation>
    <scope>NUCLEOTIDE SEQUENCE [LARGE SCALE GENOMIC DNA]</scope>
    <source>
        <tissue evidence="1">The whole plant</tissue>
    </source>
</reference>
<organism evidence="1 2">
    <name type="scientific">Dendrobium catenatum</name>
    <dbReference type="NCBI Taxonomy" id="906689"/>
    <lineage>
        <taxon>Eukaryota</taxon>
        <taxon>Viridiplantae</taxon>
        <taxon>Streptophyta</taxon>
        <taxon>Embryophyta</taxon>
        <taxon>Tracheophyta</taxon>
        <taxon>Spermatophyta</taxon>
        <taxon>Magnoliopsida</taxon>
        <taxon>Liliopsida</taxon>
        <taxon>Asparagales</taxon>
        <taxon>Orchidaceae</taxon>
        <taxon>Epidendroideae</taxon>
        <taxon>Malaxideae</taxon>
        <taxon>Dendrobiinae</taxon>
        <taxon>Dendrobium</taxon>
    </lineage>
</organism>
<dbReference type="AlphaFoldDB" id="A0A2I0WXT0"/>
<dbReference type="Proteomes" id="UP000233837">
    <property type="component" value="Unassembled WGS sequence"/>
</dbReference>
<dbReference type="EMBL" id="KZ502351">
    <property type="protein sequence ID" value="PKU80460.1"/>
    <property type="molecule type" value="Genomic_DNA"/>
</dbReference>
<keyword evidence="2" id="KW-1185">Reference proteome</keyword>